<dbReference type="SUPFAM" id="SSF53032">
    <property type="entry name" value="tRNA-intron endonuclease catalytic domain-like"/>
    <property type="match status" value="1"/>
</dbReference>
<dbReference type="EMBL" id="KZ819634">
    <property type="protein sequence ID" value="PWN94237.1"/>
    <property type="molecule type" value="Genomic_DNA"/>
</dbReference>
<evidence type="ECO:0000256" key="1">
    <source>
        <dbReference type="ARBA" id="ARBA00008078"/>
    </source>
</evidence>
<dbReference type="InterPro" id="IPR011856">
    <property type="entry name" value="tRNA_endonuc-like_dom_sf"/>
</dbReference>
<dbReference type="PANTHER" id="PTHR21227:SF0">
    <property type="entry name" value="TRNA-SPLICING ENDONUCLEASE SUBUNIT SEN2"/>
    <property type="match status" value="1"/>
</dbReference>
<dbReference type="GO" id="GO:0000379">
    <property type="term" value="P:tRNA-type intron splice site recognition and cleavage"/>
    <property type="evidence" value="ECO:0007669"/>
    <property type="project" value="TreeGrafter"/>
</dbReference>
<feature type="active site" evidence="7">
    <location>
        <position position="389"/>
    </location>
</feature>
<dbReference type="PIRSF" id="PIRSF011789">
    <property type="entry name" value="tRNA_splic_SEN2"/>
    <property type="match status" value="1"/>
</dbReference>
<dbReference type="Gene3D" id="3.40.1350.10">
    <property type="match status" value="1"/>
</dbReference>
<dbReference type="OrthoDB" id="10249562at2759"/>
<evidence type="ECO:0000313" key="10">
    <source>
        <dbReference type="EMBL" id="PWN94237.1"/>
    </source>
</evidence>
<dbReference type="AlphaFoldDB" id="A0A316YXR4"/>
<keyword evidence="3" id="KW-0819">tRNA processing</keyword>
<feature type="active site" evidence="7">
    <location>
        <position position="452"/>
    </location>
</feature>
<organism evidence="10 11">
    <name type="scientific">Acaromyces ingoldii</name>
    <dbReference type="NCBI Taxonomy" id="215250"/>
    <lineage>
        <taxon>Eukaryota</taxon>
        <taxon>Fungi</taxon>
        <taxon>Dikarya</taxon>
        <taxon>Basidiomycota</taxon>
        <taxon>Ustilaginomycotina</taxon>
        <taxon>Exobasidiomycetes</taxon>
        <taxon>Exobasidiales</taxon>
        <taxon>Cryptobasidiaceae</taxon>
        <taxon>Acaromyces</taxon>
    </lineage>
</organism>
<evidence type="ECO:0000256" key="5">
    <source>
        <dbReference type="ARBA" id="ARBA00032432"/>
    </source>
</evidence>
<dbReference type="GO" id="GO:0000214">
    <property type="term" value="C:tRNA-intron endonuclease complex"/>
    <property type="evidence" value="ECO:0007669"/>
    <property type="project" value="InterPro"/>
</dbReference>
<reference evidence="10" key="1">
    <citation type="journal article" date="2018" name="Mol. Biol. Evol.">
        <title>Broad Genomic Sampling Reveals a Smut Pathogenic Ancestry of the Fungal Clade Ustilaginomycotina.</title>
        <authorList>
            <person name="Kijpornyongpan T."/>
            <person name="Mondo S.J."/>
            <person name="Barry K."/>
            <person name="Sandor L."/>
            <person name="Lee J."/>
            <person name="Lipzen A."/>
            <person name="Pangilinan J."/>
            <person name="LaButti K."/>
            <person name="Hainaut M."/>
            <person name="Henrissat B."/>
            <person name="Grigoriev I.V."/>
            <person name="Spatafora J.W."/>
            <person name="Aime M.C."/>
        </authorList>
    </citation>
    <scope>NUCLEOTIDE SEQUENCE [LARGE SCALE GENOMIC DNA]</scope>
    <source>
        <strain evidence="10">MCA 4198</strain>
    </source>
</reference>
<keyword evidence="11" id="KW-1185">Reference proteome</keyword>
<dbReference type="STRING" id="215250.A0A316YXR4"/>
<evidence type="ECO:0000256" key="6">
    <source>
        <dbReference type="ARBA" id="ARBA00034031"/>
    </source>
</evidence>
<feature type="domain" description="tRNA intron endonuclease catalytic" evidence="9">
    <location>
        <begin position="359"/>
        <end position="459"/>
    </location>
</feature>
<name>A0A316YXR4_9BASI</name>
<dbReference type="Pfam" id="PF01974">
    <property type="entry name" value="tRNA_int_endo"/>
    <property type="match status" value="1"/>
</dbReference>
<evidence type="ECO:0000256" key="8">
    <source>
        <dbReference type="SAM" id="MobiDB-lite"/>
    </source>
</evidence>
<dbReference type="InterPro" id="IPR006677">
    <property type="entry name" value="tRNA_intron_Endonuc_cat-like"/>
</dbReference>
<feature type="region of interest" description="Disordered" evidence="8">
    <location>
        <begin position="248"/>
        <end position="274"/>
    </location>
</feature>
<gene>
    <name evidence="10" type="ORF">FA10DRAFT_43901</name>
</gene>
<dbReference type="InterPro" id="IPR006676">
    <property type="entry name" value="tRNA_splic"/>
</dbReference>
<evidence type="ECO:0000256" key="7">
    <source>
        <dbReference type="PIRSR" id="PIRSR011789-1"/>
    </source>
</evidence>
<proteinExistence type="inferred from homology"/>
<dbReference type="EC" id="4.6.1.16" evidence="2"/>
<feature type="compositionally biased region" description="Acidic residues" evidence="8">
    <location>
        <begin position="409"/>
        <end position="420"/>
    </location>
</feature>
<comment type="similarity">
    <text evidence="1">Belongs to the tRNA-intron endonuclease family.</text>
</comment>
<dbReference type="GeneID" id="37047404"/>
<evidence type="ECO:0000313" key="11">
    <source>
        <dbReference type="Proteomes" id="UP000245768"/>
    </source>
</evidence>
<dbReference type="PANTHER" id="PTHR21227">
    <property type="entry name" value="TRNA-SPLICING ENDONUCLEASE SUBUNIT SEN2"/>
    <property type="match status" value="1"/>
</dbReference>
<dbReference type="GO" id="GO:0000213">
    <property type="term" value="F:tRNA-intron lyase activity"/>
    <property type="evidence" value="ECO:0007669"/>
    <property type="project" value="UniProtKB-EC"/>
</dbReference>
<dbReference type="RefSeq" id="XP_025381435.1">
    <property type="nucleotide sequence ID" value="XM_025525488.1"/>
</dbReference>
<feature type="region of interest" description="Disordered" evidence="8">
    <location>
        <begin position="409"/>
        <end position="429"/>
    </location>
</feature>
<evidence type="ECO:0000256" key="3">
    <source>
        <dbReference type="ARBA" id="ARBA00022694"/>
    </source>
</evidence>
<dbReference type="CDD" id="cd22363">
    <property type="entry name" value="tRNA-intron_lyase_C"/>
    <property type="match status" value="1"/>
</dbReference>
<evidence type="ECO:0000256" key="4">
    <source>
        <dbReference type="ARBA" id="ARBA00023239"/>
    </source>
</evidence>
<dbReference type="InterPro" id="IPR036167">
    <property type="entry name" value="tRNA_intron_Endo_cat-like_sf"/>
</dbReference>
<dbReference type="InterPro" id="IPR016589">
    <property type="entry name" value="tRNA_splic_SEN2"/>
</dbReference>
<feature type="region of interest" description="Disordered" evidence="8">
    <location>
        <begin position="1"/>
        <end position="54"/>
    </location>
</feature>
<feature type="active site" evidence="7">
    <location>
        <position position="397"/>
    </location>
</feature>
<accession>A0A316YXR4</accession>
<dbReference type="GO" id="GO:0003676">
    <property type="term" value="F:nucleic acid binding"/>
    <property type="evidence" value="ECO:0007669"/>
    <property type="project" value="InterPro"/>
</dbReference>
<evidence type="ECO:0000259" key="9">
    <source>
        <dbReference type="Pfam" id="PF01974"/>
    </source>
</evidence>
<sequence length="505" mass="56574">MAKGRHRKPEKTALPAGAQVMTGKSRSRQKASTYSRPLPVRVQGAEVPGKRPTKSTEGWLQYLWRLAGFPSSSEKKGKEQEEGEELVTGRWDPMSKSVQLEVSVPIQGGPGPRQERSKAMRLLWECGFFGKGTLSRSEPTWRMRQINTIRIVRERERGGKKVFTPEELTALRRKERKAAKIERARLAVRAGQQLPDGITALGGTLTEEDEREIERQVEQEMKQEAGEGAYGKHIPGLIYLKPSAESTKERSSAPAVADGDMSVTQKSAKRDDDDDDYIDVEDVERLQLSSYETLFLAGMIGVLQVIDERGNVIPLPDLYGLLLSNSLPPTLLPTSPLSRPSAELVASVSRHWARPDNPFLITYVAYHHYRSLGWVVRSGLKFCVDLLLYKKGPAFSHAEFGVVVVPTYEDGDDDDDDDDVESKTPAPFGPREAQKDWVWFSSTNRVQSQVLKTLILCHVAVPSVKRIGEEQLKRPEAFVDALQSGQSYSVRETAIRRWVPARMKP</sequence>
<protein>
    <recommendedName>
        <fullName evidence="2">tRNA-intron lyase</fullName>
        <ecNumber evidence="2">4.6.1.16</ecNumber>
    </recommendedName>
    <alternativeName>
        <fullName evidence="5">tRNA-intron endonuclease Sen2</fullName>
    </alternativeName>
</protein>
<comment type="catalytic activity">
    <reaction evidence="6">
        <text>pretRNA = a 3'-half-tRNA molecule with a 5'-OH end + a 5'-half-tRNA molecule with a 2',3'-cyclic phosphate end + an intron with a 2',3'-cyclic phosphate and a 5'-hydroxyl terminus.</text>
        <dbReference type="EC" id="4.6.1.16"/>
    </reaction>
</comment>
<dbReference type="InParanoid" id="A0A316YXR4"/>
<dbReference type="Proteomes" id="UP000245768">
    <property type="component" value="Unassembled WGS sequence"/>
</dbReference>
<evidence type="ECO:0000256" key="2">
    <source>
        <dbReference type="ARBA" id="ARBA00012573"/>
    </source>
</evidence>
<keyword evidence="4" id="KW-0456">Lyase</keyword>
<dbReference type="GO" id="GO:0005737">
    <property type="term" value="C:cytoplasm"/>
    <property type="evidence" value="ECO:0007669"/>
    <property type="project" value="TreeGrafter"/>
</dbReference>
<dbReference type="FunCoup" id="A0A316YXR4">
    <property type="interactions" value="17"/>
</dbReference>